<dbReference type="SMART" id="SM00857">
    <property type="entry name" value="Resolvase"/>
    <property type="match status" value="1"/>
</dbReference>
<feature type="non-terminal residue" evidence="5">
    <location>
        <position position="193"/>
    </location>
</feature>
<dbReference type="EMBL" id="UINC01185739">
    <property type="protein sequence ID" value="SVD97594.1"/>
    <property type="molecule type" value="Genomic_DNA"/>
</dbReference>
<evidence type="ECO:0000259" key="4">
    <source>
        <dbReference type="PROSITE" id="PS51736"/>
    </source>
</evidence>
<accession>A0A382ZQ24</accession>
<name>A0A382ZQ24_9ZZZZ</name>
<feature type="region of interest" description="Disordered" evidence="3">
    <location>
        <begin position="151"/>
        <end position="176"/>
    </location>
</feature>
<evidence type="ECO:0000256" key="3">
    <source>
        <dbReference type="SAM" id="MobiDB-lite"/>
    </source>
</evidence>
<gene>
    <name evidence="5" type="ORF">METZ01_LOCUS450448</name>
</gene>
<dbReference type="PANTHER" id="PTHR30461:SF2">
    <property type="entry name" value="SERINE RECOMBINASE PINE-RELATED"/>
    <property type="match status" value="1"/>
</dbReference>
<proteinExistence type="predicted"/>
<dbReference type="InterPro" id="IPR036162">
    <property type="entry name" value="Resolvase-like_N_sf"/>
</dbReference>
<evidence type="ECO:0000313" key="5">
    <source>
        <dbReference type="EMBL" id="SVD97594.1"/>
    </source>
</evidence>
<keyword evidence="2" id="KW-0233">DNA recombination</keyword>
<dbReference type="SUPFAM" id="SSF53041">
    <property type="entry name" value="Resolvase-like"/>
    <property type="match status" value="1"/>
</dbReference>
<organism evidence="5">
    <name type="scientific">marine metagenome</name>
    <dbReference type="NCBI Taxonomy" id="408172"/>
    <lineage>
        <taxon>unclassified sequences</taxon>
        <taxon>metagenomes</taxon>
        <taxon>ecological metagenomes</taxon>
    </lineage>
</organism>
<keyword evidence="1" id="KW-0238">DNA-binding</keyword>
<dbReference type="CDD" id="cd00338">
    <property type="entry name" value="Ser_Recombinase"/>
    <property type="match status" value="1"/>
</dbReference>
<dbReference type="Gene3D" id="3.40.50.1390">
    <property type="entry name" value="Resolvase, N-terminal catalytic domain"/>
    <property type="match status" value="1"/>
</dbReference>
<feature type="domain" description="Resolvase/invertase-type recombinase catalytic" evidence="4">
    <location>
        <begin position="3"/>
        <end position="156"/>
    </location>
</feature>
<protein>
    <recommendedName>
        <fullName evidence="4">Resolvase/invertase-type recombinase catalytic domain-containing protein</fullName>
    </recommendedName>
</protein>
<sequence>MSTAFAYTRVSGKGQMEGHGLQRQHDAIRKFAACSGYQLTGVYSEEGISGTKGESSRPAFQRMVTDILRNGVNSVIVESLDRLARDLQIQLQLCTYLASKKIELISAATGENISRAIMADPMKRALVQIQGVFSELDKSLVVRKLRNGREKAREASSSRTLSGRRKCEGRKSLRESRPELLERARQLYRKPRK</sequence>
<reference evidence="5" key="1">
    <citation type="submission" date="2018-05" db="EMBL/GenBank/DDBJ databases">
        <authorList>
            <person name="Lanie J.A."/>
            <person name="Ng W.-L."/>
            <person name="Kazmierczak K.M."/>
            <person name="Andrzejewski T.M."/>
            <person name="Davidsen T.M."/>
            <person name="Wayne K.J."/>
            <person name="Tettelin H."/>
            <person name="Glass J.I."/>
            <person name="Rusch D."/>
            <person name="Podicherti R."/>
            <person name="Tsui H.-C.T."/>
            <person name="Winkler M.E."/>
        </authorList>
    </citation>
    <scope>NUCLEOTIDE SEQUENCE</scope>
</reference>
<dbReference type="InterPro" id="IPR050639">
    <property type="entry name" value="SSR_resolvase"/>
</dbReference>
<dbReference type="AlphaFoldDB" id="A0A382ZQ24"/>
<feature type="compositionally biased region" description="Basic and acidic residues" evidence="3">
    <location>
        <begin position="165"/>
        <end position="176"/>
    </location>
</feature>
<dbReference type="PANTHER" id="PTHR30461">
    <property type="entry name" value="DNA-INVERTASE FROM LAMBDOID PROPHAGE"/>
    <property type="match status" value="1"/>
</dbReference>
<dbReference type="Pfam" id="PF00239">
    <property type="entry name" value="Resolvase"/>
    <property type="match status" value="1"/>
</dbReference>
<dbReference type="InterPro" id="IPR006119">
    <property type="entry name" value="Resolv_N"/>
</dbReference>
<dbReference type="GO" id="GO:0003677">
    <property type="term" value="F:DNA binding"/>
    <property type="evidence" value="ECO:0007669"/>
    <property type="project" value="UniProtKB-KW"/>
</dbReference>
<evidence type="ECO:0000256" key="1">
    <source>
        <dbReference type="ARBA" id="ARBA00023125"/>
    </source>
</evidence>
<dbReference type="PROSITE" id="PS51736">
    <property type="entry name" value="RECOMBINASES_3"/>
    <property type="match status" value="1"/>
</dbReference>
<dbReference type="GO" id="GO:0000150">
    <property type="term" value="F:DNA strand exchange activity"/>
    <property type="evidence" value="ECO:0007669"/>
    <property type="project" value="InterPro"/>
</dbReference>
<evidence type="ECO:0000256" key="2">
    <source>
        <dbReference type="ARBA" id="ARBA00023172"/>
    </source>
</evidence>